<dbReference type="AlphaFoldDB" id="A0A164RIJ6"/>
<dbReference type="Proteomes" id="UP000076722">
    <property type="component" value="Unassembled WGS sequence"/>
</dbReference>
<sequence length="165" mass="18444">MSSISGHPFGESRHATPTPTFQAGERVSVPPDGPTSPAFIIVDPRFPERADPKPFTRTYKNIKQHQKQTYTVWRENGAQALAAAIRAKRIGPRVDGAQPGDLYEINYGESPALWAMHSDEWCSISISDQHPVLGQYVLHYRLDGTGPSWVLRETLQKYERKSGGK</sequence>
<proteinExistence type="predicted"/>
<accession>A0A164RIJ6</accession>
<evidence type="ECO:0000313" key="3">
    <source>
        <dbReference type="Proteomes" id="UP000076722"/>
    </source>
</evidence>
<protein>
    <submittedName>
        <fullName evidence="2">Uncharacterized protein</fullName>
    </submittedName>
</protein>
<dbReference type="EMBL" id="KV419420">
    <property type="protein sequence ID" value="KZS90589.1"/>
    <property type="molecule type" value="Genomic_DNA"/>
</dbReference>
<organism evidence="2 3">
    <name type="scientific">Sistotremastrum niveocremeum HHB9708</name>
    <dbReference type="NCBI Taxonomy" id="1314777"/>
    <lineage>
        <taxon>Eukaryota</taxon>
        <taxon>Fungi</taxon>
        <taxon>Dikarya</taxon>
        <taxon>Basidiomycota</taxon>
        <taxon>Agaricomycotina</taxon>
        <taxon>Agaricomycetes</taxon>
        <taxon>Sistotremastrales</taxon>
        <taxon>Sistotremastraceae</taxon>
        <taxon>Sertulicium</taxon>
        <taxon>Sertulicium niveocremeum</taxon>
    </lineage>
</organism>
<gene>
    <name evidence="2" type="ORF">SISNIDRAFT_488163</name>
</gene>
<feature type="region of interest" description="Disordered" evidence="1">
    <location>
        <begin position="1"/>
        <end position="40"/>
    </location>
</feature>
<evidence type="ECO:0000256" key="1">
    <source>
        <dbReference type="SAM" id="MobiDB-lite"/>
    </source>
</evidence>
<keyword evidence="3" id="KW-1185">Reference proteome</keyword>
<evidence type="ECO:0000313" key="2">
    <source>
        <dbReference type="EMBL" id="KZS90589.1"/>
    </source>
</evidence>
<reference evidence="2 3" key="1">
    <citation type="journal article" date="2016" name="Mol. Biol. Evol.">
        <title>Comparative Genomics of Early-Diverging Mushroom-Forming Fungi Provides Insights into the Origins of Lignocellulose Decay Capabilities.</title>
        <authorList>
            <person name="Nagy L.G."/>
            <person name="Riley R."/>
            <person name="Tritt A."/>
            <person name="Adam C."/>
            <person name="Daum C."/>
            <person name="Floudas D."/>
            <person name="Sun H."/>
            <person name="Yadav J.S."/>
            <person name="Pangilinan J."/>
            <person name="Larsson K.H."/>
            <person name="Matsuura K."/>
            <person name="Barry K."/>
            <person name="Labutti K."/>
            <person name="Kuo R."/>
            <person name="Ohm R.A."/>
            <person name="Bhattacharya S.S."/>
            <person name="Shirouzu T."/>
            <person name="Yoshinaga Y."/>
            <person name="Martin F.M."/>
            <person name="Grigoriev I.V."/>
            <person name="Hibbett D.S."/>
        </authorList>
    </citation>
    <scope>NUCLEOTIDE SEQUENCE [LARGE SCALE GENOMIC DNA]</scope>
    <source>
        <strain evidence="2 3">HHB9708</strain>
    </source>
</reference>
<name>A0A164RIJ6_9AGAM</name>